<sequence>MVEAIGIYGSHLRTLSYHELRVSLLKKELEYTKGSLKGHEEERVKYGCSIMSDGWTDRKNMAADGDGRLQTTERDRTRSDTNLNVMMVLKSVFTHFLHY</sequence>
<reference evidence="2 3" key="1">
    <citation type="journal article" date="2012" name="Nat. Biotechnol.">
        <title>Draft genome sequence of pigeonpea (Cajanus cajan), an orphan legume crop of resource-poor farmers.</title>
        <authorList>
            <person name="Varshney R.K."/>
            <person name="Chen W."/>
            <person name="Li Y."/>
            <person name="Bharti A.K."/>
            <person name="Saxena R.K."/>
            <person name="Schlueter J.A."/>
            <person name="Donoghue M.T."/>
            <person name="Azam S."/>
            <person name="Fan G."/>
            <person name="Whaley A.M."/>
            <person name="Farmer A.D."/>
            <person name="Sheridan J."/>
            <person name="Iwata A."/>
            <person name="Tuteja R."/>
            <person name="Penmetsa R.V."/>
            <person name="Wu W."/>
            <person name="Upadhyaya H.D."/>
            <person name="Yang S.P."/>
            <person name="Shah T."/>
            <person name="Saxena K.B."/>
            <person name="Michael T."/>
            <person name="McCombie W.R."/>
            <person name="Yang B."/>
            <person name="Zhang G."/>
            <person name="Yang H."/>
            <person name="Wang J."/>
            <person name="Spillane C."/>
            <person name="Cook D.R."/>
            <person name="May G.D."/>
            <person name="Xu X."/>
            <person name="Jackson S.A."/>
        </authorList>
    </citation>
    <scope>NUCLEOTIDE SEQUENCE [LARGE SCALE GENOMIC DNA]</scope>
    <source>
        <strain evidence="3">cv. Asha</strain>
    </source>
</reference>
<protein>
    <recommendedName>
        <fullName evidence="1">DUF659 domain-containing protein</fullName>
    </recommendedName>
</protein>
<proteinExistence type="predicted"/>
<name>A0A151TZ65_CAJCA</name>
<evidence type="ECO:0000259" key="1">
    <source>
        <dbReference type="Pfam" id="PF04937"/>
    </source>
</evidence>
<dbReference type="PANTHER" id="PTHR32166:SF74">
    <property type="entry name" value="OS05G0256350 PROTEIN"/>
    <property type="match status" value="1"/>
</dbReference>
<organism evidence="2 3">
    <name type="scientific">Cajanus cajan</name>
    <name type="common">Pigeon pea</name>
    <name type="synonym">Cajanus indicus</name>
    <dbReference type="NCBI Taxonomy" id="3821"/>
    <lineage>
        <taxon>Eukaryota</taxon>
        <taxon>Viridiplantae</taxon>
        <taxon>Streptophyta</taxon>
        <taxon>Embryophyta</taxon>
        <taxon>Tracheophyta</taxon>
        <taxon>Spermatophyta</taxon>
        <taxon>Magnoliopsida</taxon>
        <taxon>eudicotyledons</taxon>
        <taxon>Gunneridae</taxon>
        <taxon>Pentapetalae</taxon>
        <taxon>rosids</taxon>
        <taxon>fabids</taxon>
        <taxon>Fabales</taxon>
        <taxon>Fabaceae</taxon>
        <taxon>Papilionoideae</taxon>
        <taxon>50 kb inversion clade</taxon>
        <taxon>NPAAA clade</taxon>
        <taxon>indigoferoid/millettioid clade</taxon>
        <taxon>Phaseoleae</taxon>
        <taxon>Cajanus</taxon>
    </lineage>
</organism>
<dbReference type="AlphaFoldDB" id="A0A151TZ65"/>
<evidence type="ECO:0000313" key="2">
    <source>
        <dbReference type="EMBL" id="KYP72373.1"/>
    </source>
</evidence>
<keyword evidence="3" id="KW-1185">Reference proteome</keyword>
<dbReference type="InterPro" id="IPR007021">
    <property type="entry name" value="DUF659"/>
</dbReference>
<accession>A0A151TZ65</accession>
<dbReference type="Gramene" id="C.cajan_04841.t">
    <property type="protein sequence ID" value="C.cajan_04841.t.cds1"/>
    <property type="gene ID" value="C.cajan_04841"/>
</dbReference>
<dbReference type="PANTHER" id="PTHR32166">
    <property type="entry name" value="OSJNBA0013A04.12 PROTEIN"/>
    <property type="match status" value="1"/>
</dbReference>
<dbReference type="Proteomes" id="UP000075243">
    <property type="component" value="Chromosome 2"/>
</dbReference>
<gene>
    <name evidence="2" type="ORF">KK1_004961</name>
</gene>
<feature type="domain" description="DUF659" evidence="1">
    <location>
        <begin position="16"/>
        <end position="60"/>
    </location>
</feature>
<dbReference type="Pfam" id="PF04937">
    <property type="entry name" value="DUF659"/>
    <property type="match status" value="1"/>
</dbReference>
<dbReference type="EMBL" id="CM003604">
    <property type="protein sequence ID" value="KYP72373.1"/>
    <property type="molecule type" value="Genomic_DNA"/>
</dbReference>
<evidence type="ECO:0000313" key="3">
    <source>
        <dbReference type="Proteomes" id="UP000075243"/>
    </source>
</evidence>